<dbReference type="GO" id="GO:0004888">
    <property type="term" value="F:transmembrane signaling receptor activity"/>
    <property type="evidence" value="ECO:0007669"/>
    <property type="project" value="InterPro"/>
</dbReference>
<keyword evidence="4" id="KW-0807">Transducer</keyword>
<evidence type="ECO:0000256" key="3">
    <source>
        <dbReference type="ARBA" id="ARBA00029447"/>
    </source>
</evidence>
<dbReference type="GO" id="GO:0006935">
    <property type="term" value="P:chemotaxis"/>
    <property type="evidence" value="ECO:0007669"/>
    <property type="project" value="InterPro"/>
</dbReference>
<protein>
    <submittedName>
        <fullName evidence="8">Chemotaxis protein</fullName>
    </submittedName>
</protein>
<evidence type="ECO:0000256" key="5">
    <source>
        <dbReference type="SAM" id="Coils"/>
    </source>
</evidence>
<dbReference type="GO" id="GO:0007165">
    <property type="term" value="P:signal transduction"/>
    <property type="evidence" value="ECO:0007669"/>
    <property type="project" value="UniProtKB-KW"/>
</dbReference>
<keyword evidence="6" id="KW-1133">Transmembrane helix</keyword>
<dbReference type="GO" id="GO:0005886">
    <property type="term" value="C:plasma membrane"/>
    <property type="evidence" value="ECO:0007669"/>
    <property type="project" value="TreeGrafter"/>
</dbReference>
<dbReference type="PROSITE" id="PS50111">
    <property type="entry name" value="CHEMOTAXIS_TRANSDUC_2"/>
    <property type="match status" value="1"/>
</dbReference>
<dbReference type="AlphaFoldDB" id="A0A1S1U783"/>
<keyword evidence="2" id="KW-0488">Methylation</keyword>
<evidence type="ECO:0000256" key="1">
    <source>
        <dbReference type="ARBA" id="ARBA00004370"/>
    </source>
</evidence>
<dbReference type="Pfam" id="PF00015">
    <property type="entry name" value="MCPsignal"/>
    <property type="match status" value="1"/>
</dbReference>
<evidence type="ECO:0000256" key="6">
    <source>
        <dbReference type="SAM" id="Phobius"/>
    </source>
</evidence>
<feature type="coiled-coil region" evidence="5">
    <location>
        <begin position="488"/>
        <end position="515"/>
    </location>
</feature>
<dbReference type="InterPro" id="IPR004089">
    <property type="entry name" value="MCPsignal_dom"/>
</dbReference>
<evidence type="ECO:0000313" key="9">
    <source>
        <dbReference type="Proteomes" id="UP000179840"/>
    </source>
</evidence>
<keyword evidence="6" id="KW-0472">Membrane</keyword>
<proteinExistence type="inferred from homology"/>
<dbReference type="Proteomes" id="UP000179840">
    <property type="component" value="Unassembled WGS sequence"/>
</dbReference>
<reference evidence="8 9" key="1">
    <citation type="submission" date="2015-06" db="EMBL/GenBank/DDBJ databases">
        <title>Draft genome sequencing of a biphenyl-degrading bacterium, Janthinobacterium lividum MEG1.</title>
        <authorList>
            <person name="Shimodaira J."/>
            <person name="Hatta T."/>
        </authorList>
    </citation>
    <scope>NUCLEOTIDE SEQUENCE [LARGE SCALE GENOMIC DNA]</scope>
    <source>
        <strain evidence="8 9">MEG1</strain>
    </source>
</reference>
<gene>
    <name evidence="8" type="ORF">AKG95_13940</name>
</gene>
<dbReference type="EMBL" id="LFKP01000008">
    <property type="protein sequence ID" value="OHV95969.1"/>
    <property type="molecule type" value="Genomic_DNA"/>
</dbReference>
<evidence type="ECO:0000256" key="2">
    <source>
        <dbReference type="ARBA" id="ARBA00022481"/>
    </source>
</evidence>
<dbReference type="Gene3D" id="1.10.287.950">
    <property type="entry name" value="Methyl-accepting chemotaxis protein"/>
    <property type="match status" value="1"/>
</dbReference>
<dbReference type="InterPro" id="IPR051310">
    <property type="entry name" value="MCP_chemotaxis"/>
</dbReference>
<dbReference type="PANTHER" id="PTHR43531:SF14">
    <property type="entry name" value="METHYL-ACCEPTING CHEMOTAXIS PROTEIN I-RELATED"/>
    <property type="match status" value="1"/>
</dbReference>
<dbReference type="SMART" id="SM00283">
    <property type="entry name" value="MA"/>
    <property type="match status" value="1"/>
</dbReference>
<evidence type="ECO:0000313" key="8">
    <source>
        <dbReference type="EMBL" id="OHV95969.1"/>
    </source>
</evidence>
<keyword evidence="5" id="KW-0175">Coiled coil</keyword>
<comment type="subcellular location">
    <subcellularLocation>
        <location evidence="1">Membrane</location>
    </subcellularLocation>
</comment>
<evidence type="ECO:0000259" key="7">
    <source>
        <dbReference type="PROSITE" id="PS50111"/>
    </source>
</evidence>
<feature type="transmembrane region" description="Helical" evidence="6">
    <location>
        <begin position="189"/>
        <end position="208"/>
    </location>
</feature>
<dbReference type="PRINTS" id="PR00260">
    <property type="entry name" value="CHEMTRNSDUCR"/>
</dbReference>
<dbReference type="SUPFAM" id="SSF58104">
    <property type="entry name" value="Methyl-accepting chemotaxis protein (MCP) signaling domain"/>
    <property type="match status" value="1"/>
</dbReference>
<sequence>MMSFNRLTIGARLSAGFGLLVLLMLVLAAFALLRIGAISGAMDAQDKVQQEKLDPLYVAREALDQTGLAARNAYIFHDQAAAEKELAILDSQKALYLEALARLAPKFAGDAQFEKVSTGLKTMAQELQRPRQFRATGQMEQYGTFLVDECSPLRRQIVADIDAVLKNVQRESEQASVAARAIYGQSLRWIGVLAALSVLICIAVATVITRGLLGQLGGEPAYAASIAGRIALGELAIDVHTRDGDDSSLLFAIKTMRDNLAAIVGKVRLGTESIATASTEIASGNRDLSQRTEQQAGSLEEVASSMEELISTVRQNADNAQQANHLAREASKVSEQGGKAVAEVVHTMGLINASSNKIVDIIGVIDSIAFQTNILALNAAVEAARAGEQGRGFAVVATEVRSLAQRSAAAAREIKTLIDDSVSKVGTGTVLVEQAGATMHEVVAGIGRVTGIMAEISHATQEQGAGIEQVNRAIVDMDRVTQQNAALVEQAAAAAHELQQQAAQLEQEVGIFKLAPPASGPLRLAA</sequence>
<keyword evidence="6" id="KW-0812">Transmembrane</keyword>
<feature type="domain" description="Methyl-accepting transducer" evidence="7">
    <location>
        <begin position="270"/>
        <end position="499"/>
    </location>
</feature>
<name>A0A1S1U783_9BURK</name>
<dbReference type="FunFam" id="1.10.287.950:FF:000001">
    <property type="entry name" value="Methyl-accepting chemotaxis sensory transducer"/>
    <property type="match status" value="1"/>
</dbReference>
<organism evidence="8 9">
    <name type="scientific">Janthinobacterium lividum</name>
    <dbReference type="NCBI Taxonomy" id="29581"/>
    <lineage>
        <taxon>Bacteria</taxon>
        <taxon>Pseudomonadati</taxon>
        <taxon>Pseudomonadota</taxon>
        <taxon>Betaproteobacteria</taxon>
        <taxon>Burkholderiales</taxon>
        <taxon>Oxalobacteraceae</taxon>
        <taxon>Janthinobacterium</taxon>
    </lineage>
</organism>
<accession>A0A1S1U783</accession>
<dbReference type="PANTHER" id="PTHR43531">
    <property type="entry name" value="PROTEIN ICFG"/>
    <property type="match status" value="1"/>
</dbReference>
<comment type="similarity">
    <text evidence="3">Belongs to the methyl-accepting chemotaxis (MCP) protein family.</text>
</comment>
<dbReference type="CDD" id="cd11386">
    <property type="entry name" value="MCP_signal"/>
    <property type="match status" value="1"/>
</dbReference>
<dbReference type="InterPro" id="IPR004090">
    <property type="entry name" value="Chemotax_Me-accpt_rcpt"/>
</dbReference>
<comment type="caution">
    <text evidence="8">The sequence shown here is derived from an EMBL/GenBank/DDBJ whole genome shotgun (WGS) entry which is preliminary data.</text>
</comment>
<evidence type="ECO:0000256" key="4">
    <source>
        <dbReference type="PROSITE-ProRule" id="PRU00284"/>
    </source>
</evidence>
<dbReference type="RefSeq" id="WP_071077438.1">
    <property type="nucleotide sequence ID" value="NZ_LFKP01000008.1"/>
</dbReference>